<dbReference type="HOGENOM" id="CLU_1272114_0_0_1"/>
<dbReference type="OrthoDB" id="4083463at2759"/>
<keyword evidence="3" id="KW-1185">Reference proteome</keyword>
<dbReference type="Pfam" id="PF10333">
    <property type="entry name" value="Pga1"/>
    <property type="match status" value="1"/>
</dbReference>
<sequence>MLLFNWLTSFVCCILLVHANTETHVLRVPNYFDVRSDSYNEASPLSQYGSSSVLYDYPIMNRYPDNNAKIGSIVMEDPLKDGDSQFLLVRLNNYNDTTLEPNNLLFIKLCWPATIPVDFELSHKFLYGNEDGMKRNKVEVDSPSHALYLVIKCTAKFKTYSEKYSTIDSVKFKLVIQKLPNPWVPIPLEVYDIIMYLVDVGILLWCLIPKLPGF</sequence>
<evidence type="ECO:0000313" key="2">
    <source>
        <dbReference type="EMBL" id="EGV65781.1"/>
    </source>
</evidence>
<gene>
    <name evidence="2" type="ORF">CANTEDRAFT_133198</name>
</gene>
<feature type="chain" id="PRO_5003442647" evidence="1">
    <location>
        <begin position="20"/>
        <end position="214"/>
    </location>
</feature>
<evidence type="ECO:0000256" key="1">
    <source>
        <dbReference type="SAM" id="SignalP"/>
    </source>
</evidence>
<proteinExistence type="predicted"/>
<accession>G3AY71</accession>
<dbReference type="AlphaFoldDB" id="G3AY71"/>
<dbReference type="InterPro" id="IPR019433">
    <property type="entry name" value="GPI_ManTrfase_II_coact_Pga1"/>
</dbReference>
<dbReference type="STRING" id="590646.G3AY71"/>
<dbReference type="Proteomes" id="UP000000707">
    <property type="component" value="Unassembled WGS sequence"/>
</dbReference>
<feature type="signal peptide" evidence="1">
    <location>
        <begin position="1"/>
        <end position="19"/>
    </location>
</feature>
<organism evidence="3">
    <name type="scientific">Candida tenuis (strain ATCC 10573 / BCRC 21748 / CBS 615 / JCM 9827 / NBRC 10315 / NRRL Y-1498 / VKM Y-70)</name>
    <name type="common">Yeast</name>
    <name type="synonym">Yamadazyma tenuis</name>
    <dbReference type="NCBI Taxonomy" id="590646"/>
    <lineage>
        <taxon>Eukaryota</taxon>
        <taxon>Fungi</taxon>
        <taxon>Dikarya</taxon>
        <taxon>Ascomycota</taxon>
        <taxon>Saccharomycotina</taxon>
        <taxon>Pichiomycetes</taxon>
        <taxon>Debaryomycetaceae</taxon>
        <taxon>Yamadazyma</taxon>
    </lineage>
</organism>
<keyword evidence="1" id="KW-0732">Signal</keyword>
<name>G3AY71_CANTC</name>
<dbReference type="eggNOG" id="ENOG502RPZU">
    <property type="taxonomic scope" value="Eukaryota"/>
</dbReference>
<protein>
    <submittedName>
        <fullName evidence="2">Uncharacterized protein</fullName>
    </submittedName>
</protein>
<evidence type="ECO:0000313" key="3">
    <source>
        <dbReference type="Proteomes" id="UP000000707"/>
    </source>
</evidence>
<reference evidence="2 3" key="1">
    <citation type="journal article" date="2011" name="Proc. Natl. Acad. Sci. U.S.A.">
        <title>Comparative genomics of xylose-fermenting fungi for enhanced biofuel production.</title>
        <authorList>
            <person name="Wohlbach D.J."/>
            <person name="Kuo A."/>
            <person name="Sato T.K."/>
            <person name="Potts K.M."/>
            <person name="Salamov A.A."/>
            <person name="LaButti K.M."/>
            <person name="Sun H."/>
            <person name="Clum A."/>
            <person name="Pangilinan J.L."/>
            <person name="Lindquist E.A."/>
            <person name="Lucas S."/>
            <person name="Lapidus A."/>
            <person name="Jin M."/>
            <person name="Gunawan C."/>
            <person name="Balan V."/>
            <person name="Dale B.E."/>
            <person name="Jeffries T.W."/>
            <person name="Zinkel R."/>
            <person name="Barry K.W."/>
            <person name="Grigoriev I.V."/>
            <person name="Gasch A.P."/>
        </authorList>
    </citation>
    <scope>NUCLEOTIDE SEQUENCE [LARGE SCALE GENOMIC DNA]</scope>
    <source>
        <strain evidence="3">ATCC 10573 / BCRC 21748 / CBS 615 / JCM 9827 / NBRC 10315 / NRRL Y-1498 / VKM Y-70</strain>
    </source>
</reference>
<dbReference type="EMBL" id="GL996512">
    <property type="protein sequence ID" value="EGV65781.1"/>
    <property type="molecule type" value="Genomic_DNA"/>
</dbReference>